<evidence type="ECO:0000313" key="1">
    <source>
        <dbReference type="EMBL" id="CZT06162.1"/>
    </source>
</evidence>
<keyword evidence="2" id="KW-1185">Reference proteome</keyword>
<reference evidence="2" key="1">
    <citation type="submission" date="2016-03" db="EMBL/GenBank/DDBJ databases">
        <authorList>
            <person name="Guldener U."/>
        </authorList>
    </citation>
    <scope>NUCLEOTIDE SEQUENCE [LARGE SCALE GENOMIC DNA]</scope>
    <source>
        <strain evidence="2">04CH-RAC-A.6.1</strain>
    </source>
</reference>
<proteinExistence type="predicted"/>
<evidence type="ECO:0000313" key="2">
    <source>
        <dbReference type="Proteomes" id="UP000178912"/>
    </source>
</evidence>
<accession>A0A1E1L6G4</accession>
<gene>
    <name evidence="1" type="ORF">RAG0_11969</name>
</gene>
<dbReference type="Proteomes" id="UP000178912">
    <property type="component" value="Unassembled WGS sequence"/>
</dbReference>
<name>A0A1E1L6G4_9HELO</name>
<organism evidence="1 2">
    <name type="scientific">Rhynchosporium agropyri</name>
    <dbReference type="NCBI Taxonomy" id="914238"/>
    <lineage>
        <taxon>Eukaryota</taxon>
        <taxon>Fungi</taxon>
        <taxon>Dikarya</taxon>
        <taxon>Ascomycota</taxon>
        <taxon>Pezizomycotina</taxon>
        <taxon>Leotiomycetes</taxon>
        <taxon>Helotiales</taxon>
        <taxon>Ploettnerulaceae</taxon>
        <taxon>Rhynchosporium</taxon>
    </lineage>
</organism>
<dbReference type="EMBL" id="FJUX01000083">
    <property type="protein sequence ID" value="CZT06162.1"/>
    <property type="molecule type" value="Genomic_DNA"/>
</dbReference>
<protein>
    <submittedName>
        <fullName evidence="1">Uncharacterized protein</fullName>
    </submittedName>
</protein>
<dbReference type="AlphaFoldDB" id="A0A1E1L6G4"/>
<sequence length="313" mass="35418">MALAYVYHSSHEALKKSFHYCSDLKLPTLSRPTTCPLLSPTPLFSEDRTLNEKHIYNEARNEKYDDEKSLLQDLGNEVLSTQMKAVQHSVELEPMYEYKIEMVEDIAREANHPSETEVRVGSVTVIDPSKEPIAGISLGTSKSEGKDNYCPTLRAARLCENRPVCPSEQCRNTPEIIQQALPGVGGRMGKEMVIFRQEAKDGVWVDVAVDITPKIEDLRGKGYKRSAKGRSKDLDAYTPLDTYPLAWFDCTSCGKYKFRYQMDVLKGRDDGQAKEEKKDTACDKGELVFTLHRLESIKKKKEKSLARILFGDL</sequence>